<dbReference type="SMART" id="SM00862">
    <property type="entry name" value="Trans_reg_C"/>
    <property type="match status" value="1"/>
</dbReference>
<feature type="region of interest" description="Disordered" evidence="6">
    <location>
        <begin position="275"/>
        <end position="302"/>
    </location>
</feature>
<dbReference type="InterPro" id="IPR005158">
    <property type="entry name" value="BTAD"/>
</dbReference>
<name>A0ABT7SG74_9CELL</name>
<evidence type="ECO:0000256" key="3">
    <source>
        <dbReference type="ARBA" id="ARBA00023125"/>
    </source>
</evidence>
<dbReference type="InterPro" id="IPR027417">
    <property type="entry name" value="P-loop_NTPase"/>
</dbReference>
<dbReference type="SUPFAM" id="SSF46894">
    <property type="entry name" value="C-terminal effector domain of the bipartite response regulators"/>
    <property type="match status" value="1"/>
</dbReference>
<keyword evidence="9" id="KW-1185">Reference proteome</keyword>
<dbReference type="InterPro" id="IPR011990">
    <property type="entry name" value="TPR-like_helical_dom_sf"/>
</dbReference>
<dbReference type="PROSITE" id="PS51755">
    <property type="entry name" value="OMPR_PHOB"/>
    <property type="match status" value="1"/>
</dbReference>
<dbReference type="Proteomes" id="UP001529338">
    <property type="component" value="Unassembled WGS sequence"/>
</dbReference>
<dbReference type="Pfam" id="PF00486">
    <property type="entry name" value="Trans_reg_C"/>
    <property type="match status" value="1"/>
</dbReference>
<dbReference type="Gene3D" id="1.25.40.10">
    <property type="entry name" value="Tetratricopeptide repeat domain"/>
    <property type="match status" value="1"/>
</dbReference>
<feature type="DNA-binding region" description="OmpR/PhoB-type" evidence="5">
    <location>
        <begin position="15"/>
        <end position="119"/>
    </location>
</feature>
<feature type="domain" description="OmpR/PhoB-type" evidence="7">
    <location>
        <begin position="15"/>
        <end position="119"/>
    </location>
</feature>
<dbReference type="PANTHER" id="PTHR35807">
    <property type="entry name" value="TRANSCRIPTIONAL REGULATOR REDD-RELATED"/>
    <property type="match status" value="1"/>
</dbReference>
<dbReference type="PANTHER" id="PTHR35807:SF1">
    <property type="entry name" value="TRANSCRIPTIONAL REGULATOR REDD"/>
    <property type="match status" value="1"/>
</dbReference>
<evidence type="ECO:0000256" key="2">
    <source>
        <dbReference type="ARBA" id="ARBA00023015"/>
    </source>
</evidence>
<keyword evidence="2" id="KW-0805">Transcription regulation</keyword>
<sequence length="1083" mass="114874">MAATPGLQSSHRRGRVPAPVGALRIQLLGPLRLWRGSAELDPGPHQQAYLLALLLARAGRPTSVNELIDAIWGDEAPASALNVIHKYVGLLRRVLEPHLAARETGAYLVGHNAGYLCAAPPEVLDLARFRQLVDGARTARSHGDALGSFAQYLDALTLWSGPAGDGLTHTMATAPIFASLDDEYLQTCVDATEVALSVGRPDRVLPALHLAARMAPLHEPVQASLMTSLGRAGHQAEALAVFDRVRRRLIDDLGIDAGPALQEAHLQVVRSPALSARVPHAARNEPSRATEQDSPAAPSADRLVGRDEELAVLQRAIAPALTDGSAVLLLEGEPGVGKSCLLKATADHARGEDALVVWGHGLAGEGAPTMWPWVEAAAGLVGAMSAERRTEWSSRDLGYLLGSKGDPSTPPPIPDSKARFRLLEELVALIAESAAARPVVVVFDDLHWADPSSLQLLADVIGRLPPRTAVVGAFRSLGPTPSLELSRALAAASRAAGHRRVRVGPLDPAGVAELIGAETGVSPTAEAARLVHARTSGNPFFVRELARWLMAGGTVTQETVLTGGVPVTVRDVVRDRMATLDRESQDLLGLASLVGRTVELELLARAASLDISTCLERLEPARALGLMGPVAADPFSYVFTHDLVREAISEALPRGRAGTLHGRIANAIEEVGLSDESAAERVAHHLWASGPVADPSRTVAALVRAGARARSKTALDAAERHLASAVEMARRSSLLEQELDALSQLIAVVGMRSMYGTASVRLLERAEQVARDLGREREAAGFLFSRWTAHAQGLELRSSGPLARRLLEQGAGASDPLVRAYGEAAWGIHQWHLGAIGESYRRMSAMRITVRPEDRAPDLDPVHDALQLLTAGTFAEISAYHGDTAQAHEILDRLKQTAGDDPYALTVATAMAARTAAVVGDPEWALTSAESGISVDPHFSFDFLGTYLRLARHWALAMRGVAPASASDAAEELVRTNLSNPTRSCVSTWWALVAEMRIAAGDLDAAAAALDHADACLERHEQRTGEGLVVLVRAYLARAAADPAAAASLARSAAALSRRRGAHLFARRADLLLADLATAGRLG</sequence>
<dbReference type="InterPro" id="IPR051677">
    <property type="entry name" value="AfsR-DnrI-RedD_regulator"/>
</dbReference>
<dbReference type="SUPFAM" id="SSF52540">
    <property type="entry name" value="P-loop containing nucleoside triphosphate hydrolases"/>
    <property type="match status" value="1"/>
</dbReference>
<evidence type="ECO:0000259" key="7">
    <source>
        <dbReference type="PROSITE" id="PS51755"/>
    </source>
</evidence>
<gene>
    <name evidence="8" type="ORF">QRT04_06375</name>
</gene>
<evidence type="ECO:0000256" key="1">
    <source>
        <dbReference type="ARBA" id="ARBA00005820"/>
    </source>
</evidence>
<feature type="compositionally biased region" description="Basic and acidic residues" evidence="6">
    <location>
        <begin position="282"/>
        <end position="291"/>
    </location>
</feature>
<evidence type="ECO:0000256" key="5">
    <source>
        <dbReference type="PROSITE-ProRule" id="PRU01091"/>
    </source>
</evidence>
<dbReference type="RefSeq" id="WP_289454325.1">
    <property type="nucleotide sequence ID" value="NZ_JAUCGQ010000001.1"/>
</dbReference>
<dbReference type="Gene3D" id="1.10.10.10">
    <property type="entry name" value="Winged helix-like DNA-binding domain superfamily/Winged helix DNA-binding domain"/>
    <property type="match status" value="1"/>
</dbReference>
<evidence type="ECO:0000313" key="8">
    <source>
        <dbReference type="EMBL" id="MDM7854552.1"/>
    </source>
</evidence>
<dbReference type="Gene3D" id="3.40.50.300">
    <property type="entry name" value="P-loop containing nucleotide triphosphate hydrolases"/>
    <property type="match status" value="1"/>
</dbReference>
<dbReference type="InterPro" id="IPR001867">
    <property type="entry name" value="OmpR/PhoB-type_DNA-bd"/>
</dbReference>
<dbReference type="Pfam" id="PF13191">
    <property type="entry name" value="AAA_16"/>
    <property type="match status" value="1"/>
</dbReference>
<evidence type="ECO:0000256" key="4">
    <source>
        <dbReference type="ARBA" id="ARBA00023163"/>
    </source>
</evidence>
<dbReference type="SMART" id="SM01043">
    <property type="entry name" value="BTAD"/>
    <property type="match status" value="1"/>
</dbReference>
<dbReference type="Pfam" id="PF03704">
    <property type="entry name" value="BTAD"/>
    <property type="match status" value="1"/>
</dbReference>
<organism evidence="8 9">
    <name type="scientific">Cellulomonas alba</name>
    <dbReference type="NCBI Taxonomy" id="3053467"/>
    <lineage>
        <taxon>Bacteria</taxon>
        <taxon>Bacillati</taxon>
        <taxon>Actinomycetota</taxon>
        <taxon>Actinomycetes</taxon>
        <taxon>Micrococcales</taxon>
        <taxon>Cellulomonadaceae</taxon>
        <taxon>Cellulomonas</taxon>
    </lineage>
</organism>
<keyword evidence="4" id="KW-0804">Transcription</keyword>
<comment type="caution">
    <text evidence="8">The sequence shown here is derived from an EMBL/GenBank/DDBJ whole genome shotgun (WGS) entry which is preliminary data.</text>
</comment>
<reference evidence="8 9" key="1">
    <citation type="submission" date="2023-06" db="EMBL/GenBank/DDBJ databases">
        <title>Cellulomonas sp. MW4 Whole genome sequence.</title>
        <authorList>
            <person name="Park S."/>
        </authorList>
    </citation>
    <scope>NUCLEOTIDE SEQUENCE [LARGE SCALE GENOMIC DNA]</scope>
    <source>
        <strain evidence="8 9">MW4</strain>
    </source>
</reference>
<protein>
    <submittedName>
        <fullName evidence="8">BTAD domain-containing putative transcriptional regulator</fullName>
    </submittedName>
</protein>
<dbReference type="InterPro" id="IPR016032">
    <property type="entry name" value="Sig_transdc_resp-reg_C-effctor"/>
</dbReference>
<comment type="similarity">
    <text evidence="1">Belongs to the AfsR/DnrI/RedD regulatory family.</text>
</comment>
<dbReference type="CDD" id="cd15831">
    <property type="entry name" value="BTAD"/>
    <property type="match status" value="1"/>
</dbReference>
<accession>A0ABT7SG74</accession>
<dbReference type="InterPro" id="IPR036388">
    <property type="entry name" value="WH-like_DNA-bd_sf"/>
</dbReference>
<proteinExistence type="inferred from homology"/>
<dbReference type="SUPFAM" id="SSF48452">
    <property type="entry name" value="TPR-like"/>
    <property type="match status" value="1"/>
</dbReference>
<dbReference type="InterPro" id="IPR041664">
    <property type="entry name" value="AAA_16"/>
</dbReference>
<keyword evidence="3 5" id="KW-0238">DNA-binding</keyword>
<evidence type="ECO:0000313" key="9">
    <source>
        <dbReference type="Proteomes" id="UP001529338"/>
    </source>
</evidence>
<dbReference type="EMBL" id="JAUCGQ010000001">
    <property type="protein sequence ID" value="MDM7854552.1"/>
    <property type="molecule type" value="Genomic_DNA"/>
</dbReference>
<evidence type="ECO:0000256" key="6">
    <source>
        <dbReference type="SAM" id="MobiDB-lite"/>
    </source>
</evidence>